<keyword evidence="2" id="KW-1185">Reference proteome</keyword>
<evidence type="ECO:0000313" key="1">
    <source>
        <dbReference type="EMBL" id="OXA79618.1"/>
    </source>
</evidence>
<proteinExistence type="predicted"/>
<sequence>MKQLFFTIIIFSTINFYSQSTLTSLNFGKNNDFHSSKLVSETITNTTFYNSNNTIEQTKEITSYNVQNNVLAELRYDGENNLKQRLIRMYDSTGIHCTMRKFENWHPYLGHTIEIASYNYDSKDYLINSTDKDQNGKIFRTTDFINNEKGDPIQIINFIGKEIIGKEKNEYNYDKNEVVIKYYNKNDELVSSQTSNIDSSKINPDDIVNEYGDIIKSTNYEKEIKYDKFGNWIKKKYSTVKNGKLTKQSETTRTIKYRK</sequence>
<dbReference type="Proteomes" id="UP000198382">
    <property type="component" value="Unassembled WGS sequence"/>
</dbReference>
<evidence type="ECO:0008006" key="3">
    <source>
        <dbReference type="Google" id="ProtNLM"/>
    </source>
</evidence>
<protein>
    <recommendedName>
        <fullName evidence="3">YD repeat-containing protein</fullName>
    </recommendedName>
</protein>
<gene>
    <name evidence="1" type="ORF">B0A65_09630</name>
</gene>
<organism evidence="1 2">
    <name type="scientific">Flavobacterium frigidimaris</name>
    <dbReference type="NCBI Taxonomy" id="262320"/>
    <lineage>
        <taxon>Bacteria</taxon>
        <taxon>Pseudomonadati</taxon>
        <taxon>Bacteroidota</taxon>
        <taxon>Flavobacteriia</taxon>
        <taxon>Flavobacteriales</taxon>
        <taxon>Flavobacteriaceae</taxon>
        <taxon>Flavobacterium</taxon>
    </lineage>
</organism>
<evidence type="ECO:0000313" key="2">
    <source>
        <dbReference type="Proteomes" id="UP000198382"/>
    </source>
</evidence>
<name>A0ABX4BR25_FLAFR</name>
<comment type="caution">
    <text evidence="1">The sequence shown here is derived from an EMBL/GenBank/DDBJ whole genome shotgun (WGS) entry which is preliminary data.</text>
</comment>
<reference evidence="1 2" key="1">
    <citation type="submission" date="2016-11" db="EMBL/GenBank/DDBJ databases">
        <title>Whole genomes of Flavobacteriaceae.</title>
        <authorList>
            <person name="Stine C."/>
            <person name="Li C."/>
            <person name="Tadesse D."/>
        </authorList>
    </citation>
    <scope>NUCLEOTIDE SEQUENCE [LARGE SCALE GENOMIC DNA]</scope>
    <source>
        <strain evidence="1 2">DSM 15937</strain>
    </source>
</reference>
<dbReference type="EMBL" id="MUGV01000016">
    <property type="protein sequence ID" value="OXA79618.1"/>
    <property type="molecule type" value="Genomic_DNA"/>
</dbReference>
<dbReference type="RefSeq" id="WP_074659786.1">
    <property type="nucleotide sequence ID" value="NZ_MUGV01000016.1"/>
</dbReference>
<accession>A0ABX4BR25</accession>